<proteinExistence type="predicted"/>
<dbReference type="RefSeq" id="WP_097799440.1">
    <property type="nucleotide sequence ID" value="NZ_CP025570.1"/>
</dbReference>
<evidence type="ECO:0000259" key="2">
    <source>
        <dbReference type="Pfam" id="PF04892"/>
    </source>
</evidence>
<name>A0A3T0S1X3_9ACTN</name>
<feature type="transmembrane region" description="Helical" evidence="1">
    <location>
        <begin position="12"/>
        <end position="33"/>
    </location>
</feature>
<organism evidence="3 4">
    <name type="scientific">Acidipropionibacterium jensenii</name>
    <dbReference type="NCBI Taxonomy" id="1749"/>
    <lineage>
        <taxon>Bacteria</taxon>
        <taxon>Bacillati</taxon>
        <taxon>Actinomycetota</taxon>
        <taxon>Actinomycetes</taxon>
        <taxon>Propionibacteriales</taxon>
        <taxon>Propionibacteriaceae</taxon>
        <taxon>Acidipropionibacterium</taxon>
    </lineage>
</organism>
<accession>A0A3T0S1X3</accession>
<protein>
    <submittedName>
        <fullName evidence="3">VanZ family protein</fullName>
    </submittedName>
</protein>
<keyword evidence="1" id="KW-1133">Transmembrane helix</keyword>
<feature type="transmembrane region" description="Helical" evidence="1">
    <location>
        <begin position="90"/>
        <end position="111"/>
    </location>
</feature>
<reference evidence="4" key="1">
    <citation type="submission" date="2017-12" db="EMBL/GenBank/DDBJ databases">
        <title>Whole genome sequencing of Acidipropionibacterium jensenii strains JS279 and JS280.</title>
        <authorList>
            <person name="Deptula P."/>
            <person name="Laine P."/>
            <person name="Smolander O.-P."/>
            <person name="Paulin L."/>
            <person name="Auvinen P."/>
            <person name="Varmanen P."/>
        </authorList>
    </citation>
    <scope>NUCLEOTIDE SEQUENCE [LARGE SCALE GENOMIC DNA]</scope>
    <source>
        <strain evidence="4">JS280</strain>
    </source>
</reference>
<dbReference type="InterPro" id="IPR006976">
    <property type="entry name" value="VanZ-like"/>
</dbReference>
<keyword evidence="1" id="KW-0472">Membrane</keyword>
<dbReference type="KEGG" id="aji:C0Z10_11230"/>
<keyword evidence="1" id="KW-0812">Transmembrane</keyword>
<evidence type="ECO:0000313" key="3">
    <source>
        <dbReference type="EMBL" id="AZZ40228.1"/>
    </source>
</evidence>
<feature type="domain" description="VanZ-like" evidence="2">
    <location>
        <begin position="60"/>
        <end position="135"/>
    </location>
</feature>
<dbReference type="EMBL" id="CP025570">
    <property type="protein sequence ID" value="AZZ40228.1"/>
    <property type="molecule type" value="Genomic_DNA"/>
</dbReference>
<sequence>MSTADRAPSRVRLCRGITAGYLVLVGLAVLTPIRQEAIAVKRMAGVRLQGGTSHPAIDPVVLGDVVLNIVGFIPLTLLLSLGWPKVRPYVWAGFCLLMSVACETLQLIPALNRRADLLNIVENGSGALIGAWVAVQIRRLSARTVVDAIPVAQPEVVPAHQ</sequence>
<evidence type="ECO:0000256" key="1">
    <source>
        <dbReference type="SAM" id="Phobius"/>
    </source>
</evidence>
<feature type="transmembrane region" description="Helical" evidence="1">
    <location>
        <begin position="65"/>
        <end position="83"/>
    </location>
</feature>
<dbReference type="Pfam" id="PF04892">
    <property type="entry name" value="VanZ"/>
    <property type="match status" value="1"/>
</dbReference>
<dbReference type="Proteomes" id="UP000285875">
    <property type="component" value="Chromosome"/>
</dbReference>
<dbReference type="AlphaFoldDB" id="A0A3T0S1X3"/>
<evidence type="ECO:0000313" key="4">
    <source>
        <dbReference type="Proteomes" id="UP000285875"/>
    </source>
</evidence>
<gene>
    <name evidence="3" type="ORF">C0Z10_11230</name>
</gene>